<protein>
    <recommendedName>
        <fullName evidence="5">Lipoprotein</fullName>
    </recommendedName>
</protein>
<evidence type="ECO:0000256" key="1">
    <source>
        <dbReference type="SAM" id="Phobius"/>
    </source>
</evidence>
<dbReference type="EMBL" id="JACOAF010000004">
    <property type="protein sequence ID" value="MBC3538533.1"/>
    <property type="molecule type" value="Genomic_DNA"/>
</dbReference>
<feature type="chain" id="PRO_5047209240" description="Lipoprotein" evidence="2">
    <location>
        <begin position="21"/>
        <end position="199"/>
    </location>
</feature>
<dbReference type="RefSeq" id="WP_186632365.1">
    <property type="nucleotide sequence ID" value="NZ_JACOAF010000004.1"/>
</dbReference>
<feature type="transmembrane region" description="Helical" evidence="1">
    <location>
        <begin position="163"/>
        <end position="196"/>
    </location>
</feature>
<evidence type="ECO:0000313" key="4">
    <source>
        <dbReference type="Proteomes" id="UP000659698"/>
    </source>
</evidence>
<accession>A0ABR6VMX8</accession>
<proteinExistence type="predicted"/>
<sequence length="199" mass="20437">MKIKSLLSVFVCGVASQFMIGCSSSQYFDFSTPATTYHKAAPAPAQVAPQETSAPAETATVLAQAEPAAAVAPEATAQPEKAPVMEANAAQPVASREVARTAPLTSTAVASALESNANMKSLTNELASAKSKKEVKMATKKILREAKAAKKANALNQYVKIGLILLVAGLLVSAIGLGLLGSIVAIVGLVFILLGVLEM</sequence>
<keyword evidence="1" id="KW-0472">Membrane</keyword>
<gene>
    <name evidence="3" type="ORF">H7U12_02495</name>
</gene>
<keyword evidence="1" id="KW-0812">Transmembrane</keyword>
<feature type="signal peptide" evidence="2">
    <location>
        <begin position="1"/>
        <end position="20"/>
    </location>
</feature>
<dbReference type="Proteomes" id="UP000659698">
    <property type="component" value="Unassembled WGS sequence"/>
</dbReference>
<comment type="caution">
    <text evidence="3">The sequence shown here is derived from an EMBL/GenBank/DDBJ whole genome shotgun (WGS) entry which is preliminary data.</text>
</comment>
<evidence type="ECO:0000256" key="2">
    <source>
        <dbReference type="SAM" id="SignalP"/>
    </source>
</evidence>
<organism evidence="3 4">
    <name type="scientific">Rufibacter sediminis</name>
    <dbReference type="NCBI Taxonomy" id="2762756"/>
    <lineage>
        <taxon>Bacteria</taxon>
        <taxon>Pseudomonadati</taxon>
        <taxon>Bacteroidota</taxon>
        <taxon>Cytophagia</taxon>
        <taxon>Cytophagales</taxon>
        <taxon>Hymenobacteraceae</taxon>
        <taxon>Rufibacter</taxon>
    </lineage>
</organism>
<keyword evidence="4" id="KW-1185">Reference proteome</keyword>
<reference evidence="3 4" key="1">
    <citation type="journal article" date="2019" name="Int. J. Syst. Evol. Microbiol.">
        <title>Rufibacter sediminis sp. nov., isolated from freshwater lake sediment.</title>
        <authorList>
            <person name="Qu J.H."/>
            <person name="Zhang L.J."/>
            <person name="Fu Y.H."/>
            <person name="Li H.F."/>
        </authorList>
    </citation>
    <scope>NUCLEOTIDE SEQUENCE [LARGE SCALE GENOMIC DNA]</scope>
    <source>
        <strain evidence="3 4">H-1</strain>
    </source>
</reference>
<keyword evidence="1" id="KW-1133">Transmembrane helix</keyword>
<name>A0ABR6VMX8_9BACT</name>
<dbReference type="PROSITE" id="PS51257">
    <property type="entry name" value="PROKAR_LIPOPROTEIN"/>
    <property type="match status" value="1"/>
</dbReference>
<evidence type="ECO:0008006" key="5">
    <source>
        <dbReference type="Google" id="ProtNLM"/>
    </source>
</evidence>
<evidence type="ECO:0000313" key="3">
    <source>
        <dbReference type="EMBL" id="MBC3538533.1"/>
    </source>
</evidence>
<keyword evidence="2" id="KW-0732">Signal</keyword>